<dbReference type="GO" id="GO:0047429">
    <property type="term" value="F:nucleoside triphosphate diphosphatase activity"/>
    <property type="evidence" value="ECO:0007669"/>
    <property type="project" value="TreeGrafter"/>
</dbReference>
<evidence type="ECO:0000313" key="2">
    <source>
        <dbReference type="EMBL" id="AGG66358.1"/>
    </source>
</evidence>
<keyword evidence="3" id="KW-1185">Reference proteome</keyword>
<dbReference type="GO" id="GO:0006203">
    <property type="term" value="P:dGTP catabolic process"/>
    <property type="evidence" value="ECO:0007669"/>
    <property type="project" value="TreeGrafter"/>
</dbReference>
<dbReference type="InterPro" id="IPR048015">
    <property type="entry name" value="NTP-PPase_MazG-like_N"/>
</dbReference>
<dbReference type="SUPFAM" id="SSF101386">
    <property type="entry name" value="all-alpha NTP pyrophosphatases"/>
    <property type="match status" value="1"/>
</dbReference>
<dbReference type="GO" id="GO:0046081">
    <property type="term" value="P:dUTP catabolic process"/>
    <property type="evidence" value="ECO:0007669"/>
    <property type="project" value="TreeGrafter"/>
</dbReference>
<sequence>MTVILIDPQHPVLPVSFLEAVLGRGEAVEIDVDLPLDLSFLGIKTSQSAPWFITANPQHGRTDELFDARPHPVAEAVGVMRAAVGRGEWEKAQTHESLIPYLREESEEFIEAILSGDEAEIRKELGDVFLQVLFHAEIAARRGQFELSDVAASFVAKMHSRAPYLFDGSTGIVAEAEQERLWALGKASEKLAQDQA</sequence>
<dbReference type="PANTHER" id="PTHR30522">
    <property type="entry name" value="NUCLEOSIDE TRIPHOSPHATE PYROPHOSPHOHYDROLASE"/>
    <property type="match status" value="1"/>
</dbReference>
<dbReference type="CDD" id="cd11528">
    <property type="entry name" value="NTP-PPase_MazG_Nterm"/>
    <property type="match status" value="1"/>
</dbReference>
<dbReference type="AlphaFoldDB" id="M1UY61"/>
<name>M1UY61_9CORY</name>
<evidence type="ECO:0000313" key="3">
    <source>
        <dbReference type="Proteomes" id="UP000011760"/>
    </source>
</evidence>
<dbReference type="Proteomes" id="UP000011760">
    <property type="component" value="Chromosome"/>
</dbReference>
<dbReference type="InterPro" id="IPR004518">
    <property type="entry name" value="MazG-like_dom"/>
</dbReference>
<dbReference type="GO" id="GO:0046076">
    <property type="term" value="P:dTTP catabolic process"/>
    <property type="evidence" value="ECO:0007669"/>
    <property type="project" value="TreeGrafter"/>
</dbReference>
<dbReference type="Gene3D" id="1.10.287.1080">
    <property type="entry name" value="MazG-like"/>
    <property type="match status" value="1"/>
</dbReference>
<dbReference type="RefSeq" id="WP_015650793.1">
    <property type="nucleotide sequence ID" value="NC_020506.1"/>
</dbReference>
<accession>M1UY61</accession>
<dbReference type="PANTHER" id="PTHR30522:SF0">
    <property type="entry name" value="NUCLEOSIDE TRIPHOSPHATE PYROPHOSPHOHYDROLASE"/>
    <property type="match status" value="1"/>
</dbReference>
<protein>
    <recommendedName>
        <fullName evidence="1">NTP pyrophosphohydrolase MazG-like domain-containing protein</fullName>
    </recommendedName>
</protein>
<dbReference type="GO" id="GO:0046052">
    <property type="term" value="P:UTP catabolic process"/>
    <property type="evidence" value="ECO:0007669"/>
    <property type="project" value="TreeGrafter"/>
</dbReference>
<reference evidence="2 3" key="1">
    <citation type="submission" date="2013-02" db="EMBL/GenBank/DDBJ databases">
        <title>The complete genome sequence of Corynebacterium callunae DSM 20147.</title>
        <authorList>
            <person name="Ruckert C."/>
            <person name="Albersmeier A."/>
            <person name="Kalinowski J."/>
        </authorList>
    </citation>
    <scope>NUCLEOTIDE SEQUENCE [LARGE SCALE GENOMIC DNA]</scope>
    <source>
        <strain evidence="2 3">DSM 20147</strain>
    </source>
</reference>
<dbReference type="Pfam" id="PF03819">
    <property type="entry name" value="MazG"/>
    <property type="match status" value="1"/>
</dbReference>
<evidence type="ECO:0000259" key="1">
    <source>
        <dbReference type="Pfam" id="PF03819"/>
    </source>
</evidence>
<dbReference type="GO" id="GO:0046047">
    <property type="term" value="P:TTP catabolic process"/>
    <property type="evidence" value="ECO:0007669"/>
    <property type="project" value="TreeGrafter"/>
</dbReference>
<feature type="domain" description="NTP pyrophosphohydrolase MazG-like" evidence="1">
    <location>
        <begin position="93"/>
        <end position="166"/>
    </location>
</feature>
<proteinExistence type="predicted"/>
<dbReference type="OrthoDB" id="9808939at2"/>
<dbReference type="EMBL" id="CP004354">
    <property type="protein sequence ID" value="AGG66358.1"/>
    <property type="molecule type" value="Genomic_DNA"/>
</dbReference>
<dbReference type="STRING" id="1121353.H924_04560"/>
<dbReference type="InterPro" id="IPR011551">
    <property type="entry name" value="NTP_PyrPHydrolase_MazG"/>
</dbReference>
<organism evidence="2 3">
    <name type="scientific">Corynebacterium callunae DSM 20147</name>
    <dbReference type="NCBI Taxonomy" id="1121353"/>
    <lineage>
        <taxon>Bacteria</taxon>
        <taxon>Bacillati</taxon>
        <taxon>Actinomycetota</taxon>
        <taxon>Actinomycetes</taxon>
        <taxon>Mycobacteriales</taxon>
        <taxon>Corynebacteriaceae</taxon>
        <taxon>Corynebacterium</taxon>
    </lineage>
</organism>
<dbReference type="eggNOG" id="COG1694">
    <property type="taxonomic scope" value="Bacteria"/>
</dbReference>
<gene>
    <name evidence="2" type="ORF">H924_04560</name>
</gene>
<dbReference type="KEGG" id="ccn:H924_04560"/>
<dbReference type="GO" id="GO:0046061">
    <property type="term" value="P:dATP catabolic process"/>
    <property type="evidence" value="ECO:0007669"/>
    <property type="project" value="TreeGrafter"/>
</dbReference>
<dbReference type="HOGENOM" id="CLU_038356_3_2_11"/>
<dbReference type="PATRIC" id="fig|1121353.3.peg.933"/>